<reference evidence="1 2" key="1">
    <citation type="journal article" date="2016" name="Sci. Rep.">
        <title>The Dendrobium catenatum Lindl. genome sequence provides insights into polysaccharide synthase, floral development and adaptive evolution.</title>
        <authorList>
            <person name="Zhang G.Q."/>
            <person name="Xu Q."/>
            <person name="Bian C."/>
            <person name="Tsai W.C."/>
            <person name="Yeh C.M."/>
            <person name="Liu K.W."/>
            <person name="Yoshida K."/>
            <person name="Zhang L.S."/>
            <person name="Chang S.B."/>
            <person name="Chen F."/>
            <person name="Shi Y."/>
            <person name="Su Y.Y."/>
            <person name="Zhang Y.Q."/>
            <person name="Chen L.J."/>
            <person name="Yin Y."/>
            <person name="Lin M."/>
            <person name="Huang H."/>
            <person name="Deng H."/>
            <person name="Wang Z.W."/>
            <person name="Zhu S.L."/>
            <person name="Zhao X."/>
            <person name="Deng C."/>
            <person name="Niu S.C."/>
            <person name="Huang J."/>
            <person name="Wang M."/>
            <person name="Liu G.H."/>
            <person name="Yang H.J."/>
            <person name="Xiao X.J."/>
            <person name="Hsiao Y.Y."/>
            <person name="Wu W.L."/>
            <person name="Chen Y.Y."/>
            <person name="Mitsuda N."/>
            <person name="Ohme-Takagi M."/>
            <person name="Luo Y.B."/>
            <person name="Van de Peer Y."/>
            <person name="Liu Z.J."/>
        </authorList>
    </citation>
    <scope>NUCLEOTIDE SEQUENCE [LARGE SCALE GENOMIC DNA]</scope>
    <source>
        <tissue evidence="1">The whole plant</tissue>
    </source>
</reference>
<dbReference type="GO" id="GO:0016301">
    <property type="term" value="F:kinase activity"/>
    <property type="evidence" value="ECO:0007669"/>
    <property type="project" value="UniProtKB-KW"/>
</dbReference>
<proteinExistence type="predicted"/>
<accession>A0A2I0X6R9</accession>
<evidence type="ECO:0000313" key="1">
    <source>
        <dbReference type="EMBL" id="PKU83619.1"/>
    </source>
</evidence>
<keyword evidence="1" id="KW-0418">Kinase</keyword>
<name>A0A2I0X6R9_9ASPA</name>
<gene>
    <name evidence="1" type="ORF">MA16_Dca019846</name>
</gene>
<dbReference type="Proteomes" id="UP000233837">
    <property type="component" value="Unassembled WGS sequence"/>
</dbReference>
<sequence>MISALRFRWTVLFWSVELPNSIWFSSSAPSPPIQRRGMECIKLGSQIRVLGLMLIIPLADWIEFFSEHRLGYQLKIALKRFGDCEI</sequence>
<organism evidence="1 2">
    <name type="scientific">Dendrobium catenatum</name>
    <dbReference type="NCBI Taxonomy" id="906689"/>
    <lineage>
        <taxon>Eukaryota</taxon>
        <taxon>Viridiplantae</taxon>
        <taxon>Streptophyta</taxon>
        <taxon>Embryophyta</taxon>
        <taxon>Tracheophyta</taxon>
        <taxon>Spermatophyta</taxon>
        <taxon>Magnoliopsida</taxon>
        <taxon>Liliopsida</taxon>
        <taxon>Asparagales</taxon>
        <taxon>Orchidaceae</taxon>
        <taxon>Epidendroideae</taxon>
        <taxon>Malaxideae</taxon>
        <taxon>Dendrobiinae</taxon>
        <taxon>Dendrobium</taxon>
    </lineage>
</organism>
<keyword evidence="2" id="KW-1185">Reference proteome</keyword>
<keyword evidence="1" id="KW-0808">Transferase</keyword>
<dbReference type="EMBL" id="KZ502087">
    <property type="protein sequence ID" value="PKU83619.1"/>
    <property type="molecule type" value="Genomic_DNA"/>
</dbReference>
<dbReference type="AlphaFoldDB" id="A0A2I0X6R9"/>
<reference evidence="1 2" key="2">
    <citation type="journal article" date="2017" name="Nature">
        <title>The Apostasia genome and the evolution of orchids.</title>
        <authorList>
            <person name="Zhang G.Q."/>
            <person name="Liu K.W."/>
            <person name="Li Z."/>
            <person name="Lohaus R."/>
            <person name="Hsiao Y.Y."/>
            <person name="Niu S.C."/>
            <person name="Wang J.Y."/>
            <person name="Lin Y.C."/>
            <person name="Xu Q."/>
            <person name="Chen L.J."/>
            <person name="Yoshida K."/>
            <person name="Fujiwara S."/>
            <person name="Wang Z.W."/>
            <person name="Zhang Y.Q."/>
            <person name="Mitsuda N."/>
            <person name="Wang M."/>
            <person name="Liu G.H."/>
            <person name="Pecoraro L."/>
            <person name="Huang H.X."/>
            <person name="Xiao X.J."/>
            <person name="Lin M."/>
            <person name="Wu X.Y."/>
            <person name="Wu W.L."/>
            <person name="Chen Y.Y."/>
            <person name="Chang S.B."/>
            <person name="Sakamoto S."/>
            <person name="Ohme-Takagi M."/>
            <person name="Yagi M."/>
            <person name="Zeng S.J."/>
            <person name="Shen C.Y."/>
            <person name="Yeh C.M."/>
            <person name="Luo Y.B."/>
            <person name="Tsai W.C."/>
            <person name="Van de Peer Y."/>
            <person name="Liu Z.J."/>
        </authorList>
    </citation>
    <scope>NUCLEOTIDE SEQUENCE [LARGE SCALE GENOMIC DNA]</scope>
    <source>
        <tissue evidence="1">The whole plant</tissue>
    </source>
</reference>
<evidence type="ECO:0000313" key="2">
    <source>
        <dbReference type="Proteomes" id="UP000233837"/>
    </source>
</evidence>
<protein>
    <submittedName>
        <fullName evidence="1">Protein-ribulosamine 3-kinase, chloroplastic</fullName>
    </submittedName>
</protein>